<keyword evidence="2" id="KW-1185">Reference proteome</keyword>
<organism evidence="1 2">
    <name type="scientific">Ataeniobius toweri</name>
    <dbReference type="NCBI Taxonomy" id="208326"/>
    <lineage>
        <taxon>Eukaryota</taxon>
        <taxon>Metazoa</taxon>
        <taxon>Chordata</taxon>
        <taxon>Craniata</taxon>
        <taxon>Vertebrata</taxon>
        <taxon>Euteleostomi</taxon>
        <taxon>Actinopterygii</taxon>
        <taxon>Neopterygii</taxon>
        <taxon>Teleostei</taxon>
        <taxon>Neoteleostei</taxon>
        <taxon>Acanthomorphata</taxon>
        <taxon>Ovalentaria</taxon>
        <taxon>Atherinomorphae</taxon>
        <taxon>Cyprinodontiformes</taxon>
        <taxon>Goodeidae</taxon>
        <taxon>Ataeniobius</taxon>
    </lineage>
</organism>
<gene>
    <name evidence="1" type="ORF">ATANTOWER_025303</name>
</gene>
<evidence type="ECO:0000313" key="2">
    <source>
        <dbReference type="Proteomes" id="UP001345963"/>
    </source>
</evidence>
<sequence>MNVTVVLPSLVSIWKYCIVSITCETEHDVVKEQAPHIWRQQSSTQTPASKVRSQSLKVDINISSQTSNCISSFQQKG</sequence>
<evidence type="ECO:0000313" key="1">
    <source>
        <dbReference type="EMBL" id="MED6248059.1"/>
    </source>
</evidence>
<reference evidence="1 2" key="1">
    <citation type="submission" date="2021-07" db="EMBL/GenBank/DDBJ databases">
        <authorList>
            <person name="Palmer J.M."/>
        </authorList>
    </citation>
    <scope>NUCLEOTIDE SEQUENCE [LARGE SCALE GENOMIC DNA]</scope>
    <source>
        <strain evidence="1 2">AT_MEX2019</strain>
        <tissue evidence="1">Muscle</tissue>
    </source>
</reference>
<proteinExistence type="predicted"/>
<name>A0ABU7BCS3_9TELE</name>
<protein>
    <submittedName>
        <fullName evidence="1">Uncharacterized protein</fullName>
    </submittedName>
</protein>
<comment type="caution">
    <text evidence="1">The sequence shown here is derived from an EMBL/GenBank/DDBJ whole genome shotgun (WGS) entry which is preliminary data.</text>
</comment>
<accession>A0ABU7BCS3</accession>
<dbReference type="Proteomes" id="UP001345963">
    <property type="component" value="Unassembled WGS sequence"/>
</dbReference>
<dbReference type="EMBL" id="JAHUTI010049757">
    <property type="protein sequence ID" value="MED6248059.1"/>
    <property type="molecule type" value="Genomic_DNA"/>
</dbReference>